<dbReference type="SUPFAM" id="SSF56808">
    <property type="entry name" value="Ribosomal protein L1"/>
    <property type="match status" value="1"/>
</dbReference>
<organism evidence="5 6">
    <name type="scientific">Sporothrix schenckii 1099-18</name>
    <dbReference type="NCBI Taxonomy" id="1397361"/>
    <lineage>
        <taxon>Eukaryota</taxon>
        <taxon>Fungi</taxon>
        <taxon>Dikarya</taxon>
        <taxon>Ascomycota</taxon>
        <taxon>Pezizomycotina</taxon>
        <taxon>Sordariomycetes</taxon>
        <taxon>Sordariomycetidae</taxon>
        <taxon>Ophiostomatales</taxon>
        <taxon>Ophiostomataceae</taxon>
        <taxon>Sporothrix</taxon>
    </lineage>
</organism>
<dbReference type="VEuPathDB" id="FungiDB:SPSK_07821"/>
<protein>
    <submittedName>
        <fullName evidence="5">Large subunit ribosomal protein L1</fullName>
    </submittedName>
</protein>
<reference evidence="5 6" key="1">
    <citation type="journal article" date="2014" name="BMC Genomics">
        <title>Comparative genomics of the major fungal agents of human and animal Sporotrichosis: Sporothrix schenckii and Sporothrix brasiliensis.</title>
        <authorList>
            <person name="Teixeira M.M."/>
            <person name="de Almeida L.G."/>
            <person name="Kubitschek-Barreira P."/>
            <person name="Alves F.L."/>
            <person name="Kioshima E.S."/>
            <person name="Abadio A.K."/>
            <person name="Fernandes L."/>
            <person name="Derengowski L.S."/>
            <person name="Ferreira K.S."/>
            <person name="Souza R.C."/>
            <person name="Ruiz J.C."/>
            <person name="de Andrade N.C."/>
            <person name="Paes H.C."/>
            <person name="Nicola A.M."/>
            <person name="Albuquerque P."/>
            <person name="Gerber A.L."/>
            <person name="Martins V.P."/>
            <person name="Peconick L.D."/>
            <person name="Neto A.V."/>
            <person name="Chaucanez C.B."/>
            <person name="Silva P.A."/>
            <person name="Cunha O.L."/>
            <person name="de Oliveira F.F."/>
            <person name="dos Santos T.C."/>
            <person name="Barros A.L."/>
            <person name="Soares M.A."/>
            <person name="de Oliveira L.M."/>
            <person name="Marini M.M."/>
            <person name="Villalobos-Duno H."/>
            <person name="Cunha M.M."/>
            <person name="de Hoog S."/>
            <person name="da Silveira J.F."/>
            <person name="Henrissat B."/>
            <person name="Nino-Vega G.A."/>
            <person name="Cisalpino P.S."/>
            <person name="Mora-Montes H.M."/>
            <person name="Almeida S.R."/>
            <person name="Stajich J.E."/>
            <person name="Lopes-Bezerra L.M."/>
            <person name="Vasconcelos A.T."/>
            <person name="Felipe M.S."/>
        </authorList>
    </citation>
    <scope>NUCLEOTIDE SEQUENCE [LARGE SCALE GENOMIC DNA]</scope>
    <source>
        <strain evidence="5 6">1099-18</strain>
    </source>
</reference>
<gene>
    <name evidence="5" type="ORF">SPSK_07821</name>
</gene>
<dbReference type="Proteomes" id="UP000033710">
    <property type="component" value="Unassembled WGS sequence"/>
</dbReference>
<dbReference type="Pfam" id="PF00687">
    <property type="entry name" value="Ribosomal_L1"/>
    <property type="match status" value="1"/>
</dbReference>
<dbReference type="InterPro" id="IPR023674">
    <property type="entry name" value="Ribosomal_uL1-like"/>
</dbReference>
<keyword evidence="3" id="KW-0687">Ribonucleoprotein</keyword>
<dbReference type="CDD" id="cd00403">
    <property type="entry name" value="Ribosomal_L1"/>
    <property type="match status" value="1"/>
</dbReference>
<dbReference type="KEGG" id="ssck:SPSK_07821"/>
<proteinExistence type="inferred from homology"/>
<reference evidence="5 6" key="2">
    <citation type="journal article" date="2015" name="Eukaryot. Cell">
        <title>Asexual propagation of a virulent clone complex in a human and feline outbreak of sporotrichosis.</title>
        <authorList>
            <person name="Teixeira Mde M."/>
            <person name="Rodrigues A.M."/>
            <person name="Tsui C.K."/>
            <person name="de Almeida L.G."/>
            <person name="Van Diepeningen A.D."/>
            <person name="van den Ende B.G."/>
            <person name="Fernandes G.F."/>
            <person name="Kano R."/>
            <person name="Hamelin R.C."/>
            <person name="Lopes-Bezerra L.M."/>
            <person name="Vasconcelos A.T."/>
            <person name="de Hoog S."/>
            <person name="de Camargo Z.P."/>
            <person name="Felipe M.S."/>
        </authorList>
    </citation>
    <scope>NUCLEOTIDE SEQUENCE [LARGE SCALE GENOMIC DNA]</scope>
    <source>
        <strain evidence="5 6">1099-18</strain>
    </source>
</reference>
<evidence type="ECO:0000256" key="2">
    <source>
        <dbReference type="ARBA" id="ARBA00022980"/>
    </source>
</evidence>
<accession>A0A0F2MIA1</accession>
<dbReference type="GO" id="GO:0003735">
    <property type="term" value="F:structural constituent of ribosome"/>
    <property type="evidence" value="ECO:0007669"/>
    <property type="project" value="TreeGrafter"/>
</dbReference>
<keyword evidence="2 5" id="KW-0689">Ribosomal protein</keyword>
<evidence type="ECO:0000313" key="5">
    <source>
        <dbReference type="EMBL" id="KJR88560.1"/>
    </source>
</evidence>
<dbReference type="InterPro" id="IPR016095">
    <property type="entry name" value="Ribosomal_uL1_3-a/b-sand"/>
</dbReference>
<dbReference type="PANTHER" id="PTHR36427">
    <property type="entry name" value="54S RIBOSOMAL PROTEIN L1, MITOCHONDRIAL"/>
    <property type="match status" value="1"/>
</dbReference>
<comment type="similarity">
    <text evidence="1">Belongs to the universal ribosomal protein uL1 family.</text>
</comment>
<comment type="caution">
    <text evidence="5">The sequence shown here is derived from an EMBL/GenBank/DDBJ whole genome shotgun (WGS) entry which is preliminary data.</text>
</comment>
<evidence type="ECO:0000256" key="3">
    <source>
        <dbReference type="ARBA" id="ARBA00023274"/>
    </source>
</evidence>
<dbReference type="RefSeq" id="XP_016591236.1">
    <property type="nucleotide sequence ID" value="XM_016734476.1"/>
</dbReference>
<feature type="compositionally biased region" description="Low complexity" evidence="4">
    <location>
        <begin position="43"/>
        <end position="53"/>
    </location>
</feature>
<dbReference type="OrthoDB" id="1747252at2759"/>
<dbReference type="GeneID" id="27669753"/>
<dbReference type="Gene3D" id="3.40.50.790">
    <property type="match status" value="1"/>
</dbReference>
<dbReference type="FunFam" id="3.40.50.790:FF:000001">
    <property type="entry name" value="50S ribosomal protein L1"/>
    <property type="match status" value="1"/>
</dbReference>
<dbReference type="AlphaFoldDB" id="A0A0F2MIA1"/>
<dbReference type="PANTHER" id="PTHR36427:SF3">
    <property type="entry name" value="LARGE RIBOSOMAL SUBUNIT PROTEIN UL1M"/>
    <property type="match status" value="1"/>
</dbReference>
<evidence type="ECO:0000313" key="6">
    <source>
        <dbReference type="Proteomes" id="UP000033710"/>
    </source>
</evidence>
<sequence>MATQRQCLAAMAGTALQTTARPRPQMASIPRFLVPAMAIDRLQPQQQTRQASQSKKRDKKAKFKAYRIHDKSKLEKYSLCDAMRYLRAVEVGRPPLRICYDLAVKLQTNKDGAVLRDRIRLPFPTSSDFRIAVVCKEGSKVAADARQDGAVAVGEETLFAAIKAGDINFNRLLCHIDSVPALMKAGLGRVLGPRGLMPSTKTKTVTNDVRAQMREIAGTANYRERQGVVRLAIGQLSFTPQMVAENIKALMAQLRADMRAVERNTVKVVDEVVLSTTNGPGFSLDGSFNSTDDKVTPEMLSTVM</sequence>
<name>A0A0F2MIA1_SPOSC</name>
<dbReference type="Gene3D" id="3.30.190.20">
    <property type="match status" value="1"/>
</dbReference>
<feature type="region of interest" description="Disordered" evidence="4">
    <location>
        <begin position="43"/>
        <end position="62"/>
    </location>
</feature>
<dbReference type="EMBL" id="AXCR01000004">
    <property type="protein sequence ID" value="KJR88560.1"/>
    <property type="molecule type" value="Genomic_DNA"/>
</dbReference>
<dbReference type="GO" id="GO:0005762">
    <property type="term" value="C:mitochondrial large ribosomal subunit"/>
    <property type="evidence" value="ECO:0007669"/>
    <property type="project" value="TreeGrafter"/>
</dbReference>
<dbReference type="InterPro" id="IPR028364">
    <property type="entry name" value="Ribosomal_uL1/biogenesis"/>
</dbReference>
<evidence type="ECO:0000256" key="1">
    <source>
        <dbReference type="ARBA" id="ARBA00010531"/>
    </source>
</evidence>
<evidence type="ECO:0000256" key="4">
    <source>
        <dbReference type="SAM" id="MobiDB-lite"/>
    </source>
</evidence>